<protein>
    <submittedName>
        <fullName evidence="3">Oxidoreductase</fullName>
    </submittedName>
</protein>
<evidence type="ECO:0000313" key="3">
    <source>
        <dbReference type="EMBL" id="PTL36016.1"/>
    </source>
</evidence>
<feature type="domain" description="UPF0033" evidence="2">
    <location>
        <begin position="10"/>
        <end position="34"/>
    </location>
</feature>
<gene>
    <name evidence="3" type="ORF">CLG94_06890</name>
</gene>
<dbReference type="AlphaFoldDB" id="A0A2T4TY40"/>
<comment type="similarity">
    <text evidence="1">Belongs to the sulfur carrier protein TusA family.</text>
</comment>
<dbReference type="PANTHER" id="PTHR33279">
    <property type="entry name" value="SULFUR CARRIER PROTEIN YEDF-RELATED"/>
    <property type="match status" value="1"/>
</dbReference>
<dbReference type="Gene3D" id="3.30.110.40">
    <property type="entry name" value="TusA-like domain"/>
    <property type="match status" value="1"/>
</dbReference>
<accession>A0A2T4TY40</accession>
<dbReference type="InterPro" id="IPR001455">
    <property type="entry name" value="TusA-like"/>
</dbReference>
<sequence length="88" mass="9702">MGAAMTKYSLDVTGEICPYPLMLTKQKMGKLTAGDQLVVIVDYAKSVEDIPRWAKEEGYAVLAISEVGRTQWEIVLEKVSPALLEEGK</sequence>
<evidence type="ECO:0000313" key="4">
    <source>
        <dbReference type="Proteomes" id="UP000241436"/>
    </source>
</evidence>
<evidence type="ECO:0000256" key="1">
    <source>
        <dbReference type="ARBA" id="ARBA00008984"/>
    </source>
</evidence>
<organism evidence="3 4">
    <name type="scientific">Candidatus Methylomirabilis limnetica</name>
    <dbReference type="NCBI Taxonomy" id="2033718"/>
    <lineage>
        <taxon>Bacteria</taxon>
        <taxon>Candidatus Methylomirabilota</taxon>
        <taxon>Candidatus Methylomirabilia</taxon>
        <taxon>Candidatus Methylomirabilales</taxon>
        <taxon>Candidatus Methylomirabilaceae</taxon>
        <taxon>Candidatus Methylomirabilis</taxon>
    </lineage>
</organism>
<reference evidence="3 4" key="1">
    <citation type="submission" date="2017-09" db="EMBL/GenBank/DDBJ databases">
        <title>Bloom of a denitrifying methanotroph, Candidatus Methylomirabilis limnetica, in a deep stratified lake.</title>
        <authorList>
            <person name="Graf J.S."/>
            <person name="Marchant H.K."/>
            <person name="Tienken D."/>
            <person name="Hach P.F."/>
            <person name="Brand A."/>
            <person name="Schubert C.J."/>
            <person name="Kuypers M.M."/>
            <person name="Milucka J."/>
        </authorList>
    </citation>
    <scope>NUCLEOTIDE SEQUENCE [LARGE SCALE GENOMIC DNA]</scope>
    <source>
        <strain evidence="3 4">Zug</strain>
    </source>
</reference>
<dbReference type="Proteomes" id="UP000241436">
    <property type="component" value="Unassembled WGS sequence"/>
</dbReference>
<comment type="caution">
    <text evidence="3">The sequence shown here is derived from an EMBL/GenBank/DDBJ whole genome shotgun (WGS) entry which is preliminary data.</text>
</comment>
<dbReference type="PANTHER" id="PTHR33279:SF6">
    <property type="entry name" value="SULFUR CARRIER PROTEIN YEDF-RELATED"/>
    <property type="match status" value="1"/>
</dbReference>
<dbReference type="PROSITE" id="PS01148">
    <property type="entry name" value="UPF0033"/>
    <property type="match status" value="1"/>
</dbReference>
<dbReference type="CDD" id="cd00291">
    <property type="entry name" value="SirA_YedF_YeeD"/>
    <property type="match status" value="1"/>
</dbReference>
<keyword evidence="4" id="KW-1185">Reference proteome</keyword>
<dbReference type="SUPFAM" id="SSF64307">
    <property type="entry name" value="SirA-like"/>
    <property type="match status" value="1"/>
</dbReference>
<dbReference type="EMBL" id="NVQC01000020">
    <property type="protein sequence ID" value="PTL36016.1"/>
    <property type="molecule type" value="Genomic_DNA"/>
</dbReference>
<proteinExistence type="inferred from homology"/>
<dbReference type="Pfam" id="PF01206">
    <property type="entry name" value="TusA"/>
    <property type="match status" value="1"/>
</dbReference>
<name>A0A2T4TY40_9BACT</name>
<dbReference type="InterPro" id="IPR036868">
    <property type="entry name" value="TusA-like_sf"/>
</dbReference>
<reference evidence="4" key="2">
    <citation type="journal article" date="2018" name="Environ. Microbiol.">
        <title>Bloom of a denitrifying methanotroph, 'Candidatus Methylomirabilis limnetica', in a deep stratified lake.</title>
        <authorList>
            <person name="Graf J.S."/>
            <person name="Mayr M.J."/>
            <person name="Marchant H.K."/>
            <person name="Tienken D."/>
            <person name="Hach P.F."/>
            <person name="Brand A."/>
            <person name="Schubert C.J."/>
            <person name="Kuypers M.M."/>
            <person name="Milucka J."/>
        </authorList>
    </citation>
    <scope>NUCLEOTIDE SEQUENCE [LARGE SCALE GENOMIC DNA]</scope>
    <source>
        <strain evidence="4">Zug</strain>
    </source>
</reference>
<evidence type="ECO:0000259" key="2">
    <source>
        <dbReference type="PROSITE" id="PS01148"/>
    </source>
</evidence>